<evidence type="ECO:0000313" key="7">
    <source>
        <dbReference type="EMBL" id="KKN17890.1"/>
    </source>
</evidence>
<feature type="domain" description="Cysteine-rich" evidence="6">
    <location>
        <begin position="181"/>
        <end position="264"/>
    </location>
</feature>
<dbReference type="GO" id="GO:0016491">
    <property type="term" value="F:oxidoreductase activity"/>
    <property type="evidence" value="ECO:0007669"/>
    <property type="project" value="UniProtKB-KW"/>
</dbReference>
<dbReference type="PANTHER" id="PTHR43255:SF1">
    <property type="entry name" value="IRON-SULFUR-BINDING OXIDOREDUCTASE FADF-RELATED"/>
    <property type="match status" value="1"/>
</dbReference>
<dbReference type="InterPro" id="IPR004017">
    <property type="entry name" value="Cys_rich_dom"/>
</dbReference>
<keyword evidence="2" id="KW-0479">Metal-binding</keyword>
<evidence type="ECO:0000256" key="5">
    <source>
        <dbReference type="ARBA" id="ARBA00023014"/>
    </source>
</evidence>
<dbReference type="InterPro" id="IPR051460">
    <property type="entry name" value="HdrC_iron-sulfur_subunit"/>
</dbReference>
<accession>A0A0F9NEE4</accession>
<evidence type="ECO:0000259" key="6">
    <source>
        <dbReference type="Pfam" id="PF02754"/>
    </source>
</evidence>
<dbReference type="GO" id="GO:0051539">
    <property type="term" value="F:4 iron, 4 sulfur cluster binding"/>
    <property type="evidence" value="ECO:0007669"/>
    <property type="project" value="UniProtKB-KW"/>
</dbReference>
<evidence type="ECO:0000256" key="4">
    <source>
        <dbReference type="ARBA" id="ARBA00023004"/>
    </source>
</evidence>
<evidence type="ECO:0000256" key="1">
    <source>
        <dbReference type="ARBA" id="ARBA00022485"/>
    </source>
</evidence>
<dbReference type="Pfam" id="PF02754">
    <property type="entry name" value="CCG"/>
    <property type="match status" value="2"/>
</dbReference>
<dbReference type="SUPFAM" id="SSF46548">
    <property type="entry name" value="alpha-helical ferredoxin"/>
    <property type="match status" value="1"/>
</dbReference>
<gene>
    <name evidence="7" type="ORF">LCGC14_0961290</name>
</gene>
<name>A0A0F9NEE4_9ZZZZ</name>
<evidence type="ECO:0000256" key="3">
    <source>
        <dbReference type="ARBA" id="ARBA00023002"/>
    </source>
</evidence>
<sequence>MSEILKKYKWMGPIIEKMDRDIKRIFMKNFRMRDKNFFPEGDYKADIKNLVNCMLCPNMCRFDCGTLQASQTETISPAYKARIGYYLTIGKIDYNDSEFVDLMYKCTNEENCKVWCPFDFSVVSLLESVREDINAKGYMPDFCKEQIKKLNESNTIEGYNIFETYKEKGIENIESDGSDDVFYYIGCESMKFPNVIKANIEILKRVGVKFSTNLDRKVCCGGPTFNIRDLTTGRKFAEKNKDLIESTGAKTIISDCPGCVLTLKKRYNELGIKIVADVLHTTEYIRKLVLNKKLEFKKPIPNELKKITIHDPCLLARNLNDTSSIRIILKNIKDIDLVDPIYNKEYVHCCGWSGTTHWVDRELAIKEARNRIRELKETGANNIISACPLCELGLAYGVEESEKEKIKILDVSELLLKLI</sequence>
<keyword evidence="3" id="KW-0560">Oxidoreductase</keyword>
<reference evidence="7" key="1">
    <citation type="journal article" date="2015" name="Nature">
        <title>Complex archaea that bridge the gap between prokaryotes and eukaryotes.</title>
        <authorList>
            <person name="Spang A."/>
            <person name="Saw J.H."/>
            <person name="Jorgensen S.L."/>
            <person name="Zaremba-Niedzwiedzka K."/>
            <person name="Martijn J."/>
            <person name="Lind A.E."/>
            <person name="van Eijk R."/>
            <person name="Schleper C."/>
            <person name="Guy L."/>
            <person name="Ettema T.J."/>
        </authorList>
    </citation>
    <scope>NUCLEOTIDE SEQUENCE</scope>
</reference>
<keyword evidence="5" id="KW-0411">Iron-sulfur</keyword>
<dbReference type="GO" id="GO:0046872">
    <property type="term" value="F:metal ion binding"/>
    <property type="evidence" value="ECO:0007669"/>
    <property type="project" value="UniProtKB-KW"/>
</dbReference>
<evidence type="ECO:0000256" key="2">
    <source>
        <dbReference type="ARBA" id="ARBA00022723"/>
    </source>
</evidence>
<protein>
    <recommendedName>
        <fullName evidence="6">Cysteine-rich domain-containing protein</fullName>
    </recommendedName>
</protein>
<proteinExistence type="predicted"/>
<dbReference type="EMBL" id="LAZR01003479">
    <property type="protein sequence ID" value="KKN17890.1"/>
    <property type="molecule type" value="Genomic_DNA"/>
</dbReference>
<dbReference type="PANTHER" id="PTHR43255">
    <property type="entry name" value="IRON-SULFUR-BINDING OXIDOREDUCTASE FADF-RELATED-RELATED"/>
    <property type="match status" value="1"/>
</dbReference>
<organism evidence="7">
    <name type="scientific">marine sediment metagenome</name>
    <dbReference type="NCBI Taxonomy" id="412755"/>
    <lineage>
        <taxon>unclassified sequences</taxon>
        <taxon>metagenomes</taxon>
        <taxon>ecological metagenomes</taxon>
    </lineage>
</organism>
<dbReference type="InterPro" id="IPR009051">
    <property type="entry name" value="Helical_ferredxn"/>
</dbReference>
<comment type="caution">
    <text evidence="7">The sequence shown here is derived from an EMBL/GenBank/DDBJ whole genome shotgun (WGS) entry which is preliminary data.</text>
</comment>
<keyword evidence="1" id="KW-0004">4Fe-4S</keyword>
<dbReference type="GO" id="GO:0005886">
    <property type="term" value="C:plasma membrane"/>
    <property type="evidence" value="ECO:0007669"/>
    <property type="project" value="TreeGrafter"/>
</dbReference>
<dbReference type="Gene3D" id="1.10.1060.10">
    <property type="entry name" value="Alpha-helical ferredoxin"/>
    <property type="match status" value="1"/>
</dbReference>
<dbReference type="AlphaFoldDB" id="A0A0F9NEE4"/>
<keyword evidence="4" id="KW-0408">Iron</keyword>
<feature type="domain" description="Cysteine-rich" evidence="6">
    <location>
        <begin position="307"/>
        <end position="394"/>
    </location>
</feature>